<evidence type="ECO:0000313" key="2">
    <source>
        <dbReference type="Proteomes" id="UP000178404"/>
    </source>
</evidence>
<accession>A0A1G2TYB6</accession>
<gene>
    <name evidence="1" type="ORF">A3A90_02185</name>
</gene>
<dbReference type="Proteomes" id="UP000178404">
    <property type="component" value="Unassembled WGS sequence"/>
</dbReference>
<proteinExistence type="predicted"/>
<name>A0A1G2TYB6_9BACT</name>
<dbReference type="AlphaFoldDB" id="A0A1G2TYB6"/>
<comment type="caution">
    <text evidence="1">The sequence shown here is derived from an EMBL/GenBank/DDBJ whole genome shotgun (WGS) entry which is preliminary data.</text>
</comment>
<dbReference type="Gene3D" id="3.40.50.150">
    <property type="entry name" value="Vaccinia Virus protein VP39"/>
    <property type="match status" value="1"/>
</dbReference>
<dbReference type="SUPFAM" id="SSF53335">
    <property type="entry name" value="S-adenosyl-L-methionine-dependent methyltransferases"/>
    <property type="match status" value="1"/>
</dbReference>
<sequence>MTNFTYEIKDLEAMSKANNYHNWVFDELKNFLGEKVAEIGAGNGNFSAFLLQSPNIKKLISVEPDKDICILYQQNISDSRAEIVNGFLGDIKDNYSNSFNSITYVNVLEHVADDKKELSYVYDCLKDEGRICIFVPALPFLYSEHDKSIGHFRRYTKKRLRKLLEESGFVVEKIKYFDIVGIFTWFMVYKILKMKPKPGNVSFYDKLIIPILRTIEQFIPLPVGKSLIAIGKKFNK</sequence>
<evidence type="ECO:0008006" key="3">
    <source>
        <dbReference type="Google" id="ProtNLM"/>
    </source>
</evidence>
<dbReference type="InterPro" id="IPR029063">
    <property type="entry name" value="SAM-dependent_MTases_sf"/>
</dbReference>
<dbReference type="EMBL" id="MHWA01000006">
    <property type="protein sequence ID" value="OHB02163.1"/>
    <property type="molecule type" value="Genomic_DNA"/>
</dbReference>
<protein>
    <recommendedName>
        <fullName evidence="3">Methyltransferase type 12 domain-containing protein</fullName>
    </recommendedName>
</protein>
<evidence type="ECO:0000313" key="1">
    <source>
        <dbReference type="EMBL" id="OHB02163.1"/>
    </source>
</evidence>
<organism evidence="1 2">
    <name type="scientific">Candidatus Zambryskibacteria bacterium RIFCSPLOWO2_01_FULL_35_19</name>
    <dbReference type="NCBI Taxonomy" id="1802757"/>
    <lineage>
        <taxon>Bacteria</taxon>
        <taxon>Candidatus Zambryskiibacteriota</taxon>
    </lineage>
</organism>
<reference evidence="1 2" key="1">
    <citation type="journal article" date="2016" name="Nat. Commun.">
        <title>Thousands of microbial genomes shed light on interconnected biogeochemical processes in an aquifer system.</title>
        <authorList>
            <person name="Anantharaman K."/>
            <person name="Brown C.T."/>
            <person name="Hug L.A."/>
            <person name="Sharon I."/>
            <person name="Castelle C.J."/>
            <person name="Probst A.J."/>
            <person name="Thomas B.C."/>
            <person name="Singh A."/>
            <person name="Wilkins M.J."/>
            <person name="Karaoz U."/>
            <person name="Brodie E.L."/>
            <person name="Williams K.H."/>
            <person name="Hubbard S.S."/>
            <person name="Banfield J.F."/>
        </authorList>
    </citation>
    <scope>NUCLEOTIDE SEQUENCE [LARGE SCALE GENOMIC DNA]</scope>
</reference>
<dbReference type="Pfam" id="PF13489">
    <property type="entry name" value="Methyltransf_23"/>
    <property type="match status" value="1"/>
</dbReference>
<dbReference type="CDD" id="cd02440">
    <property type="entry name" value="AdoMet_MTases"/>
    <property type="match status" value="1"/>
</dbReference>